<dbReference type="InterPro" id="IPR052912">
    <property type="entry name" value="UPF0111_domain"/>
</dbReference>
<dbReference type="InterPro" id="IPR038078">
    <property type="entry name" value="PhoU-like_sf"/>
</dbReference>
<name>A0A4Y4E1U6_CELCE</name>
<organism evidence="2 3">
    <name type="scientific">Cellulosimicrobium cellulans</name>
    <name type="common">Arthrobacter luteus</name>
    <dbReference type="NCBI Taxonomy" id="1710"/>
    <lineage>
        <taxon>Bacteria</taxon>
        <taxon>Bacillati</taxon>
        <taxon>Actinomycetota</taxon>
        <taxon>Actinomycetes</taxon>
        <taxon>Micrococcales</taxon>
        <taxon>Promicromonosporaceae</taxon>
        <taxon>Cellulosimicrobium</taxon>
    </lineage>
</organism>
<dbReference type="Pfam" id="PF01865">
    <property type="entry name" value="PhoU_div"/>
    <property type="match status" value="1"/>
</dbReference>
<dbReference type="PANTHER" id="PTHR37298:SF1">
    <property type="entry name" value="UPF0111 PROTEIN YKAA"/>
    <property type="match status" value="1"/>
</dbReference>
<dbReference type="Proteomes" id="UP000316659">
    <property type="component" value="Unassembled WGS sequence"/>
</dbReference>
<reference evidence="2 3" key="1">
    <citation type="submission" date="2019-06" db="EMBL/GenBank/DDBJ databases">
        <title>Whole genome shotgun sequence of Cellulosimicrobium cellulans NBRC 15516.</title>
        <authorList>
            <person name="Hosoyama A."/>
            <person name="Uohara A."/>
            <person name="Ohji S."/>
            <person name="Ichikawa N."/>
        </authorList>
    </citation>
    <scope>NUCLEOTIDE SEQUENCE [LARGE SCALE GENOMIC DNA]</scope>
    <source>
        <strain evidence="2 3">NBRC 15516</strain>
    </source>
</reference>
<dbReference type="SUPFAM" id="SSF109755">
    <property type="entry name" value="PhoU-like"/>
    <property type="match status" value="1"/>
</dbReference>
<accession>A0A4Y4E1U6</accession>
<dbReference type="InterPro" id="IPR018445">
    <property type="entry name" value="Put_Phosphate_transp_reg"/>
</dbReference>
<gene>
    <name evidence="2" type="ORF">CCE02nite_19930</name>
</gene>
<comment type="similarity">
    <text evidence="1">Belongs to the UPF0111 family.</text>
</comment>
<dbReference type="PANTHER" id="PTHR37298">
    <property type="entry name" value="UPF0111 PROTEIN YKAA"/>
    <property type="match status" value="1"/>
</dbReference>
<evidence type="ECO:0000313" key="2">
    <source>
        <dbReference type="EMBL" id="GED09994.1"/>
    </source>
</evidence>
<sequence>MADASSDPYPASLPEPPVRLRLTPRDTSFFDLLAASAQHLVTGSTLLAELLGADRPTRKQLAKQLSETEHLADDATHSIMRRLNQTFVTPFDRDDIYALASALDDCMDFMEEAADLIVLYKVDELPARVSEQVQVLQRASELTAEAMPRLRSMDDLPEYWVEVNRLENQADKVHRKLLAELFDDVSDPVLLMKLKEIVEVLEQAADAFEKVANTVETIALKES</sequence>
<proteinExistence type="inferred from homology"/>
<evidence type="ECO:0000256" key="1">
    <source>
        <dbReference type="ARBA" id="ARBA00008591"/>
    </source>
</evidence>
<dbReference type="Gene3D" id="1.20.58.220">
    <property type="entry name" value="Phosphate transport system protein phou homolog 2, domain 2"/>
    <property type="match status" value="1"/>
</dbReference>
<comment type="caution">
    <text evidence="2">The sequence shown here is derived from an EMBL/GenBank/DDBJ whole genome shotgun (WGS) entry which is preliminary data.</text>
</comment>
<protein>
    <submittedName>
        <fullName evidence="2">Phosphate transport regulator</fullName>
    </submittedName>
</protein>
<evidence type="ECO:0000313" key="3">
    <source>
        <dbReference type="Proteomes" id="UP000316659"/>
    </source>
</evidence>
<dbReference type="EMBL" id="BJNZ01000010">
    <property type="protein sequence ID" value="GED09994.1"/>
    <property type="molecule type" value="Genomic_DNA"/>
</dbReference>
<dbReference type="AlphaFoldDB" id="A0A4Y4E1U6"/>